<comment type="subcellular location">
    <subcellularLocation>
        <location evidence="1">Membrane</location>
    </subcellularLocation>
</comment>
<evidence type="ECO:0000256" key="9">
    <source>
        <dbReference type="SAM" id="MobiDB-lite"/>
    </source>
</evidence>
<evidence type="ECO:0000313" key="11">
    <source>
        <dbReference type="EMBL" id="CAD7641719.1"/>
    </source>
</evidence>
<feature type="region of interest" description="Disordered" evidence="9">
    <location>
        <begin position="1"/>
        <end position="23"/>
    </location>
</feature>
<evidence type="ECO:0000313" key="12">
    <source>
        <dbReference type="Proteomes" id="UP000728032"/>
    </source>
</evidence>
<dbReference type="PANTHER" id="PTHR19359">
    <property type="entry name" value="CYTOCHROME B5"/>
    <property type="match status" value="1"/>
</dbReference>
<dbReference type="GO" id="GO:0046872">
    <property type="term" value="F:metal ion binding"/>
    <property type="evidence" value="ECO:0007669"/>
    <property type="project" value="UniProtKB-UniRule"/>
</dbReference>
<dbReference type="InterPro" id="IPR050668">
    <property type="entry name" value="Cytochrome_b5"/>
</dbReference>
<dbReference type="PRINTS" id="PR00363">
    <property type="entry name" value="CYTOCHROMEB5"/>
</dbReference>
<dbReference type="PROSITE" id="PS00191">
    <property type="entry name" value="CYTOCHROME_B5_1"/>
    <property type="match status" value="1"/>
</dbReference>
<evidence type="ECO:0000256" key="5">
    <source>
        <dbReference type="ARBA" id="ARBA00023004"/>
    </source>
</evidence>
<gene>
    <name evidence="11" type="ORF">ONB1V03_LOCUS3241</name>
</gene>
<dbReference type="InterPro" id="IPR036400">
    <property type="entry name" value="Cyt_B5-like_heme/steroid_sf"/>
</dbReference>
<dbReference type="EMBL" id="CAJPVJ010000902">
    <property type="protein sequence ID" value="CAG2163670.1"/>
    <property type="molecule type" value="Genomic_DNA"/>
</dbReference>
<evidence type="ECO:0000256" key="8">
    <source>
        <dbReference type="RuleBase" id="RU362121"/>
    </source>
</evidence>
<dbReference type="FunFam" id="3.10.120.10:FF:000002">
    <property type="entry name" value="Cytochrome b5 type B"/>
    <property type="match status" value="1"/>
</dbReference>
<dbReference type="SMART" id="SM01117">
    <property type="entry name" value="Cyt-b5"/>
    <property type="match status" value="1"/>
</dbReference>
<dbReference type="Proteomes" id="UP000728032">
    <property type="component" value="Unassembled WGS sequence"/>
</dbReference>
<dbReference type="Gene3D" id="3.10.120.10">
    <property type="entry name" value="Cytochrome b5-like heme/steroid binding domain"/>
    <property type="match status" value="1"/>
</dbReference>
<dbReference type="GO" id="GO:0016020">
    <property type="term" value="C:membrane"/>
    <property type="evidence" value="ECO:0007669"/>
    <property type="project" value="UniProtKB-SubCell"/>
</dbReference>
<keyword evidence="3 8" id="KW-0812">Transmembrane</keyword>
<keyword evidence="2 8" id="KW-0349">Heme</keyword>
<keyword evidence="6 8" id="KW-0472">Membrane</keyword>
<feature type="transmembrane region" description="Helical" evidence="8">
    <location>
        <begin position="113"/>
        <end position="132"/>
    </location>
</feature>
<keyword evidence="4 8" id="KW-0479">Metal-binding</keyword>
<sequence>MSAKIDKTNVTDEKEREFTSDEVRDHDERDSLWVIVDAGVYDVTRFIDDHPGGEDVLKEFGGRDASQRFLEVGHSADAHELMKKYRIGRVVDYDDTDVPDGTDTSAPEYSEGVGWLPLMAGLCASVIAYYVLNYVF</sequence>
<evidence type="ECO:0000256" key="1">
    <source>
        <dbReference type="ARBA" id="ARBA00004370"/>
    </source>
</evidence>
<evidence type="ECO:0000256" key="3">
    <source>
        <dbReference type="ARBA" id="ARBA00022692"/>
    </source>
</evidence>
<dbReference type="SUPFAM" id="SSF55856">
    <property type="entry name" value="Cytochrome b5-like heme/steroid binding domain"/>
    <property type="match status" value="1"/>
</dbReference>
<evidence type="ECO:0000256" key="4">
    <source>
        <dbReference type="ARBA" id="ARBA00022723"/>
    </source>
</evidence>
<reference evidence="11" key="1">
    <citation type="submission" date="2020-11" db="EMBL/GenBank/DDBJ databases">
        <authorList>
            <person name="Tran Van P."/>
        </authorList>
    </citation>
    <scope>NUCLEOTIDE SEQUENCE</scope>
</reference>
<feature type="domain" description="Cytochrome b5 heme-binding" evidence="10">
    <location>
        <begin position="15"/>
        <end position="91"/>
    </location>
</feature>
<protein>
    <recommendedName>
        <fullName evidence="10">Cytochrome b5 heme-binding domain-containing protein</fullName>
    </recommendedName>
</protein>
<evidence type="ECO:0000256" key="6">
    <source>
        <dbReference type="ARBA" id="ARBA00023136"/>
    </source>
</evidence>
<dbReference type="PROSITE" id="PS50255">
    <property type="entry name" value="CYTOCHROME_B5_2"/>
    <property type="match status" value="1"/>
</dbReference>
<dbReference type="AlphaFoldDB" id="A0A7R9QDF1"/>
<keyword evidence="5 8" id="KW-0408">Iron</keyword>
<dbReference type="InterPro" id="IPR001199">
    <property type="entry name" value="Cyt_B5-like_heme/steroid-bd"/>
</dbReference>
<name>A0A7R9QDF1_9ACAR</name>
<evidence type="ECO:0000256" key="2">
    <source>
        <dbReference type="ARBA" id="ARBA00022617"/>
    </source>
</evidence>
<dbReference type="EMBL" id="OC915727">
    <property type="protein sequence ID" value="CAD7641719.1"/>
    <property type="molecule type" value="Genomic_DNA"/>
</dbReference>
<comment type="similarity">
    <text evidence="7 8">Belongs to the cytochrome b5 family.</text>
</comment>
<organism evidence="11">
    <name type="scientific">Oppiella nova</name>
    <dbReference type="NCBI Taxonomy" id="334625"/>
    <lineage>
        <taxon>Eukaryota</taxon>
        <taxon>Metazoa</taxon>
        <taxon>Ecdysozoa</taxon>
        <taxon>Arthropoda</taxon>
        <taxon>Chelicerata</taxon>
        <taxon>Arachnida</taxon>
        <taxon>Acari</taxon>
        <taxon>Acariformes</taxon>
        <taxon>Sarcoptiformes</taxon>
        <taxon>Oribatida</taxon>
        <taxon>Brachypylina</taxon>
        <taxon>Oppioidea</taxon>
        <taxon>Oppiidae</taxon>
        <taxon>Oppiella</taxon>
    </lineage>
</organism>
<dbReference type="OrthoDB" id="260519at2759"/>
<proteinExistence type="inferred from homology"/>
<keyword evidence="8" id="KW-1133">Transmembrane helix</keyword>
<dbReference type="PANTHER" id="PTHR19359:SF14">
    <property type="entry name" value="CYTOCHROME B5 A"/>
    <property type="match status" value="1"/>
</dbReference>
<evidence type="ECO:0000259" key="10">
    <source>
        <dbReference type="PROSITE" id="PS50255"/>
    </source>
</evidence>
<dbReference type="GO" id="GO:0020037">
    <property type="term" value="F:heme binding"/>
    <property type="evidence" value="ECO:0007669"/>
    <property type="project" value="UniProtKB-UniRule"/>
</dbReference>
<evidence type="ECO:0000256" key="7">
    <source>
        <dbReference type="ARBA" id="ARBA00038168"/>
    </source>
</evidence>
<keyword evidence="12" id="KW-1185">Reference proteome</keyword>
<dbReference type="Pfam" id="PF00173">
    <property type="entry name" value="Cyt-b5"/>
    <property type="match status" value="1"/>
</dbReference>
<dbReference type="InterPro" id="IPR018506">
    <property type="entry name" value="Cyt_B5_heme-BS"/>
</dbReference>
<accession>A0A7R9QDF1</accession>